<evidence type="ECO:0000256" key="1">
    <source>
        <dbReference type="ARBA" id="ARBA00004496"/>
    </source>
</evidence>
<organism evidence="7 8">
    <name type="scientific">Tilletia horrida</name>
    <dbReference type="NCBI Taxonomy" id="155126"/>
    <lineage>
        <taxon>Eukaryota</taxon>
        <taxon>Fungi</taxon>
        <taxon>Dikarya</taxon>
        <taxon>Basidiomycota</taxon>
        <taxon>Ustilaginomycotina</taxon>
        <taxon>Exobasidiomycetes</taxon>
        <taxon>Tilletiales</taxon>
        <taxon>Tilletiaceae</taxon>
        <taxon>Tilletia</taxon>
    </lineage>
</organism>
<evidence type="ECO:0000256" key="4">
    <source>
        <dbReference type="SAM" id="MobiDB-lite"/>
    </source>
</evidence>
<comment type="caution">
    <text evidence="7">The sequence shown here is derived from an EMBL/GenBank/DDBJ whole genome shotgun (WGS) entry which is preliminary data.</text>
</comment>
<feature type="domain" description="NAA35-like N-terminal" evidence="5">
    <location>
        <begin position="101"/>
        <end position="269"/>
    </location>
</feature>
<feature type="region of interest" description="Disordered" evidence="4">
    <location>
        <begin position="52"/>
        <end position="77"/>
    </location>
</feature>
<comment type="subcellular location">
    <subcellularLocation>
        <location evidence="1">Cytoplasm</location>
    </subcellularLocation>
</comment>
<feature type="domain" description="NAA35-like TPR repeats" evidence="6">
    <location>
        <begin position="447"/>
        <end position="711"/>
    </location>
</feature>
<comment type="similarity">
    <text evidence="2">Belongs to the MAK10 family.</text>
</comment>
<dbReference type="InterPro" id="IPR007244">
    <property type="entry name" value="Naa35_N"/>
</dbReference>
<keyword evidence="8" id="KW-1185">Reference proteome</keyword>
<dbReference type="Proteomes" id="UP001176521">
    <property type="component" value="Unassembled WGS sequence"/>
</dbReference>
<gene>
    <name evidence="7" type="primary">MAK10</name>
    <name evidence="7" type="ORF">OC842_004391</name>
</gene>
<dbReference type="Pfam" id="PF04112">
    <property type="entry name" value="Mak10"/>
    <property type="match status" value="1"/>
</dbReference>
<evidence type="ECO:0000259" key="6">
    <source>
        <dbReference type="Pfam" id="PF25789"/>
    </source>
</evidence>
<evidence type="ECO:0000256" key="3">
    <source>
        <dbReference type="ARBA" id="ARBA00022490"/>
    </source>
</evidence>
<evidence type="ECO:0000313" key="7">
    <source>
        <dbReference type="EMBL" id="KAK0528974.1"/>
    </source>
</evidence>
<dbReference type="EMBL" id="JAPDMQ010000257">
    <property type="protein sequence ID" value="KAK0528974.1"/>
    <property type="molecule type" value="Genomic_DNA"/>
</dbReference>
<dbReference type="InterPro" id="IPR057982">
    <property type="entry name" value="TPR_NAA35"/>
</dbReference>
<proteinExistence type="inferred from homology"/>
<accession>A0AAN6G9G7</accession>
<dbReference type="PANTHER" id="PTHR21373:SF0">
    <property type="entry name" value="N-ALPHA-ACETYLTRANSFERASE 35, NATC AUXILIARY SUBUNIT"/>
    <property type="match status" value="1"/>
</dbReference>
<evidence type="ECO:0000259" key="5">
    <source>
        <dbReference type="Pfam" id="PF04112"/>
    </source>
</evidence>
<dbReference type="AlphaFoldDB" id="A0AAN6G9G7"/>
<dbReference type="InterPro" id="IPR057983">
    <property type="entry name" value="NAA35-like_N"/>
</dbReference>
<sequence length="878" mass="97955">MRVQRWQRAKDLVLFFLPNLDAHHDHTGFHPDPPTQAREERGIMRADLASPSDTVLGSSAASGQVGGASTPGPSSAQTIQVPGFRDATEIFRNACTALRQGQMVHVKGFTMMDSMGAIQIMDRRMDSGMAAPLQDTPEDDRLTAEEAAALPPFDPDADLSIDEVCWVIDRLVACETCWQSGSALSQTIHTCLYVHNPDFLYCGRGDQFADEDRPDTLASTVLRAYLAALLKCCCLAWDELSKGNVLDGEDWTGDKSGCSLLEDLDPVDVLSLLEESILMIRRKEGCFAGLSDANVEALATRLQFRKHLLMSMMVLQDPYLAGLDELQMHAHFLKTSIIGLIPDQAQQQQLQAHGPLRLRTPPLPAFSHTGRVHAPSLRIKSSFDPAYSRKLTSVVPLRPINLPSAKEVRTFWTTWAEGLQMVLQFGKAPTVGLGWTQWQNFLRLRASRFRISHPPPYLRSVLQSIICNQNHLVAGRFPPVWHAHAFLRELAAIDAQEISDAVSIQAHARHPPPPHHQDENLAGRQGASWQTMAVRQKTLPQALDSFYGRLGGNLASYLAILCQNRPRQKRSLAKACRQWANLAEEAQELESRLTDEVRLDIPTDVHYAAIQHLSLDIMLDIFFSGFELDLYRPDEWASLYWLASEVAREQSQLCEEFAEVIAEQALDEDGSLGFEGQDSQHGRTAARASTALLKHRALHADMLAKLCEAQFCFLLLLIPEPPPKPDAGSQESQDGTKAKAAAASLAVFSRRLKWIEPHPRPRNKAGMFWHKCSSEREAMSHVEPVELARKAQRLFAEAQNRIAELSRSSRADARTELCDAMYKETLAQLKSVTVRNSQSLAARAEGRTDVAQTADMRAKDSRRSDWTFEEHPWFGSLL</sequence>
<dbReference type="GO" id="GO:0031417">
    <property type="term" value="C:NatC complex"/>
    <property type="evidence" value="ECO:0007669"/>
    <property type="project" value="InterPro"/>
</dbReference>
<evidence type="ECO:0000256" key="2">
    <source>
        <dbReference type="ARBA" id="ARBA00006289"/>
    </source>
</evidence>
<feature type="region of interest" description="Disordered" evidence="4">
    <location>
        <begin position="507"/>
        <end position="527"/>
    </location>
</feature>
<reference evidence="7" key="1">
    <citation type="journal article" date="2023" name="PhytoFront">
        <title>Draft Genome Resources of Seven Strains of Tilletia horrida, Causal Agent of Kernel Smut of Rice.</title>
        <authorList>
            <person name="Khanal S."/>
            <person name="Antony Babu S."/>
            <person name="Zhou X.G."/>
        </authorList>
    </citation>
    <scope>NUCLEOTIDE SEQUENCE</scope>
    <source>
        <strain evidence="7">TX3</strain>
    </source>
</reference>
<dbReference type="PANTHER" id="PTHR21373">
    <property type="entry name" value="GLUCOSE REPRESSIBLE PROTEIN MAK10"/>
    <property type="match status" value="1"/>
</dbReference>
<protein>
    <submittedName>
        <fullName evidence="7">N-alpha-acetyltransferase, non-catalitic subunit</fullName>
    </submittedName>
</protein>
<name>A0AAN6G9G7_9BASI</name>
<keyword evidence="3" id="KW-0963">Cytoplasm</keyword>
<evidence type="ECO:0000313" key="8">
    <source>
        <dbReference type="Proteomes" id="UP001176521"/>
    </source>
</evidence>
<dbReference type="Pfam" id="PF25789">
    <property type="entry name" value="TPR_NAA35"/>
    <property type="match status" value="1"/>
</dbReference>